<dbReference type="InterPro" id="IPR027417">
    <property type="entry name" value="P-loop_NTPase"/>
</dbReference>
<proteinExistence type="predicted"/>
<feature type="domain" description="Schlafen group 3-like DNA/RNA helicase" evidence="1">
    <location>
        <begin position="262"/>
        <end position="633"/>
    </location>
</feature>
<dbReference type="InParanoid" id="H8MF97"/>
<dbReference type="InterPro" id="IPR018647">
    <property type="entry name" value="SLFN_3-like_DNA/RNA_helicase"/>
</dbReference>
<dbReference type="Pfam" id="PF09848">
    <property type="entry name" value="SLFN-g3_helicase"/>
    <property type="match status" value="1"/>
</dbReference>
<protein>
    <recommendedName>
        <fullName evidence="1">Schlafen group 3-like DNA/RNA helicase domain-containing protein</fullName>
    </recommendedName>
</protein>
<dbReference type="HOGENOM" id="CLU_019642_0_0_7"/>
<dbReference type="KEGG" id="ccx:COCOR_04416"/>
<dbReference type="Gene3D" id="3.40.50.300">
    <property type="entry name" value="P-loop containing nucleotide triphosphate hydrolases"/>
    <property type="match status" value="1"/>
</dbReference>
<dbReference type="eggNOG" id="COG4096">
    <property type="taxonomic scope" value="Bacteria"/>
</dbReference>
<evidence type="ECO:0000313" key="2">
    <source>
        <dbReference type="EMBL" id="AFE05818.1"/>
    </source>
</evidence>
<evidence type="ECO:0000313" key="3">
    <source>
        <dbReference type="Proteomes" id="UP000007587"/>
    </source>
</evidence>
<reference evidence="3" key="2">
    <citation type="submission" date="2012-03" db="EMBL/GenBank/DDBJ databases">
        <title>Genome sequence of the fruiting myxobacterium Corallococcus coralloides DSM 2259.</title>
        <authorList>
            <person name="Huntley S."/>
            <person name="Zhang Y."/>
            <person name="Treuner-Lange A."/>
            <person name="Sensen C.W."/>
            <person name="Sogaard-Andersen L."/>
        </authorList>
    </citation>
    <scope>NUCLEOTIDE SEQUENCE [LARGE SCALE GENOMIC DNA]</scope>
    <source>
        <strain evidence="3">ATCC 25202 / DSM 2259 / NBRC 100086 / M2</strain>
    </source>
</reference>
<dbReference type="SUPFAM" id="SSF52540">
    <property type="entry name" value="P-loop containing nucleoside triphosphate hydrolases"/>
    <property type="match status" value="1"/>
</dbReference>
<dbReference type="eggNOG" id="COG3410">
    <property type="taxonomic scope" value="Bacteria"/>
</dbReference>
<reference evidence="2 3" key="1">
    <citation type="journal article" date="2012" name="J. Bacteriol.">
        <title>Complete Genome Sequence of the Fruiting Myxobacterium Corallococcus coralloides DSM 2259.</title>
        <authorList>
            <person name="Huntley S."/>
            <person name="Zhang Y."/>
            <person name="Treuner-Lange A."/>
            <person name="Kneip S."/>
            <person name="Sensen C.W."/>
            <person name="Sogaard-Andersen L."/>
        </authorList>
    </citation>
    <scope>NUCLEOTIDE SEQUENCE [LARGE SCALE GENOMIC DNA]</scope>
    <source>
        <strain evidence="3">ATCC 25202 / DSM 2259 / NBRC 100086 / M2</strain>
    </source>
</reference>
<organism evidence="2 3">
    <name type="scientific">Corallococcus coralloides (strain ATCC 25202 / DSM 2259 / NBRC 100086 / M2)</name>
    <name type="common">Myxococcus coralloides</name>
    <dbReference type="NCBI Taxonomy" id="1144275"/>
    <lineage>
        <taxon>Bacteria</taxon>
        <taxon>Pseudomonadati</taxon>
        <taxon>Myxococcota</taxon>
        <taxon>Myxococcia</taxon>
        <taxon>Myxococcales</taxon>
        <taxon>Cystobacterineae</taxon>
        <taxon>Myxococcaceae</taxon>
        <taxon>Corallococcus</taxon>
    </lineage>
</organism>
<name>H8MF97_CORCM</name>
<dbReference type="EMBL" id="CP003389">
    <property type="protein sequence ID" value="AFE05818.1"/>
    <property type="molecule type" value="Genomic_DNA"/>
</dbReference>
<accession>H8MF97</accession>
<dbReference type="Proteomes" id="UP000007587">
    <property type="component" value="Chromosome"/>
</dbReference>
<evidence type="ECO:0000259" key="1">
    <source>
        <dbReference type="Pfam" id="PF09848"/>
    </source>
</evidence>
<dbReference type="AlphaFoldDB" id="H8MF97"/>
<sequence>MHLYSASVPDFIKATREGTLVSRLVSAFEQGQSLAPTSSEQKAWRHSLPPLAAVLDDASFERAYIFLELQMPLSSHRCDALLVGRSARGGRPSAVVVELKQWTHAGRSAIPDTVSLGSRTLLHPSAQARGYADFLHHYHSAFTSSDAEIHACAYLHNLEAPAVLGLLRASHVFGPLTRDVPLFAQADAPLLREYLKDCIGAGDGGPLSEAIRSGQAQPSEKLLDVLIQAVEGHFEWRLLDEQRVAFNTITTHVEQAQRSGGKAVIVVRGGPGTGKSVLAIQLLAHAARHQWRIAHAVGSKAFQTVLQAKTEAFATEMLKRIYNVRYQNRLPLRKMFSTFADIAGVGAREENTFDLVVGDEAHRLWNYRRAKFQNFERQLSNTPMVDEMIRASRVTALFLDDNQTVRADEVGTLEHIRSHAESLRVPVTVVDLNAQFRCSGSESYMQWVDHALGFHAPRSLQWREFQGYDFTLVGSMQEMQERLEAKRRLGNKCRIAAGFCWRWSPPKDNGELVHDVSHPSFSGWSAPWIEKTGRDLVPTQHQYFKWATDEAYFSQVGSIYSIQGFEFDYIGVIFGPDLVWREAAWQADLEKNRDTAFRRDLKRSGTDGTERLRNIYRVLLTRGMRGTLVYFIDHQTRARFEALLQP</sequence>
<dbReference type="OrthoDB" id="9758243at2"/>
<keyword evidence="3" id="KW-1185">Reference proteome</keyword>
<dbReference type="RefSeq" id="WP_014397225.1">
    <property type="nucleotide sequence ID" value="NC_017030.1"/>
</dbReference>
<gene>
    <name evidence="2" type="ordered locus">COCOR_04416</name>
</gene>